<evidence type="ECO:0000259" key="4">
    <source>
        <dbReference type="PROSITE" id="PS50949"/>
    </source>
</evidence>
<dbReference type="Gene3D" id="1.20.120.530">
    <property type="entry name" value="GntR ligand-binding domain-like"/>
    <property type="match status" value="1"/>
</dbReference>
<reference evidence="6 8" key="4">
    <citation type="submission" date="2022-12" db="EMBL/GenBank/DDBJ databases">
        <title>Genome analysis and biological profiling of marine Salinicoccus roseus MOSEL-ME25.</title>
        <authorList>
            <person name="Mirza F.T."/>
            <person name="Xie Y."/>
            <person name="Shinwari Z.K."/>
        </authorList>
    </citation>
    <scope>NUCLEOTIDE SEQUENCE [LARGE SCALE GENOMIC DNA]</scope>
    <source>
        <strain evidence="6 8">MOSEL-ME25</strain>
    </source>
</reference>
<feature type="domain" description="HTH gntR-type" evidence="4">
    <location>
        <begin position="7"/>
        <end position="77"/>
    </location>
</feature>
<organism evidence="5 7">
    <name type="scientific">Salinicoccus roseus</name>
    <dbReference type="NCBI Taxonomy" id="45670"/>
    <lineage>
        <taxon>Bacteria</taxon>
        <taxon>Bacillati</taxon>
        <taxon>Bacillota</taxon>
        <taxon>Bacilli</taxon>
        <taxon>Bacillales</taxon>
        <taxon>Staphylococcaceae</taxon>
        <taxon>Salinicoccus</taxon>
    </lineage>
</organism>
<dbReference type="PANTHER" id="PTHR43537:SF5">
    <property type="entry name" value="UXU OPERON TRANSCRIPTIONAL REGULATOR"/>
    <property type="match status" value="1"/>
</dbReference>
<dbReference type="CDD" id="cd07377">
    <property type="entry name" value="WHTH_GntR"/>
    <property type="match status" value="1"/>
</dbReference>
<dbReference type="GeneID" id="77844229"/>
<dbReference type="AlphaFoldDB" id="A0A0C2HIC4"/>
<evidence type="ECO:0000256" key="3">
    <source>
        <dbReference type="ARBA" id="ARBA00023163"/>
    </source>
</evidence>
<proteinExistence type="predicted"/>
<reference evidence="6" key="3">
    <citation type="submission" date="2020-04" db="EMBL/GenBank/DDBJ databases">
        <authorList>
            <person name="Tanveer F."/>
            <person name="Xie Y."/>
            <person name="Shinwari Z.K."/>
        </authorList>
    </citation>
    <scope>NUCLEOTIDE SEQUENCE</scope>
    <source>
        <strain evidence="6">MOSEL-ME25</strain>
    </source>
</reference>
<dbReference type="SMART" id="SM00345">
    <property type="entry name" value="HTH_GNTR"/>
    <property type="match status" value="1"/>
</dbReference>
<dbReference type="Pfam" id="PF00392">
    <property type="entry name" value="GntR"/>
    <property type="match status" value="1"/>
</dbReference>
<gene>
    <name evidence="6" type="ORF">F7P68_0002880</name>
    <name evidence="5" type="ORF">SN16_01575</name>
</gene>
<dbReference type="SUPFAM" id="SSF46785">
    <property type="entry name" value="Winged helix' DNA-binding domain"/>
    <property type="match status" value="1"/>
</dbReference>
<dbReference type="Gene3D" id="1.10.10.10">
    <property type="entry name" value="Winged helix-like DNA-binding domain superfamily/Winged helix DNA-binding domain"/>
    <property type="match status" value="1"/>
</dbReference>
<dbReference type="GO" id="GO:0003677">
    <property type="term" value="F:DNA binding"/>
    <property type="evidence" value="ECO:0007669"/>
    <property type="project" value="UniProtKB-KW"/>
</dbReference>
<dbReference type="PRINTS" id="PR00035">
    <property type="entry name" value="HTHGNTR"/>
</dbReference>
<protein>
    <submittedName>
        <fullName evidence="6">FadR/GntR family transcriptional regulator</fullName>
    </submittedName>
</protein>
<dbReference type="GO" id="GO:0003700">
    <property type="term" value="F:DNA-binding transcription factor activity"/>
    <property type="evidence" value="ECO:0007669"/>
    <property type="project" value="InterPro"/>
</dbReference>
<dbReference type="InterPro" id="IPR011711">
    <property type="entry name" value="GntR_C"/>
</dbReference>
<name>A0A0C2HIC4_9STAP</name>
<evidence type="ECO:0000313" key="8">
    <source>
        <dbReference type="Proteomes" id="UP000527860"/>
    </source>
</evidence>
<dbReference type="InterPro" id="IPR036390">
    <property type="entry name" value="WH_DNA-bd_sf"/>
</dbReference>
<dbReference type="Proteomes" id="UP000031546">
    <property type="component" value="Unassembled WGS sequence"/>
</dbReference>
<keyword evidence="2" id="KW-0238">DNA-binding</keyword>
<dbReference type="OrthoDB" id="9782299at2"/>
<dbReference type="Proteomes" id="UP000527860">
    <property type="component" value="Unassembled WGS sequence"/>
</dbReference>
<accession>A0A0C2HIC4</accession>
<dbReference type="PANTHER" id="PTHR43537">
    <property type="entry name" value="TRANSCRIPTIONAL REGULATOR, GNTR FAMILY"/>
    <property type="match status" value="1"/>
</dbReference>
<dbReference type="EMBL" id="JABEVU030000001">
    <property type="protein sequence ID" value="MDB0579460.1"/>
    <property type="molecule type" value="Genomic_DNA"/>
</dbReference>
<reference evidence="5 7" key="1">
    <citation type="submission" date="2015-01" db="EMBL/GenBank/DDBJ databases">
        <title>Genome sequences of high lactate-tolerant strain Salinicoccus roseus W12 with industrial interest.</title>
        <authorList>
            <person name="Wang H."/>
            <person name="Yu B."/>
        </authorList>
    </citation>
    <scope>NUCLEOTIDE SEQUENCE [LARGE SCALE GENOMIC DNA]</scope>
    <source>
        <strain evidence="5 7">W12</strain>
    </source>
</reference>
<reference evidence="8" key="2">
    <citation type="submission" date="2020-04" db="EMBL/GenBank/DDBJ databases">
        <title>Genome analysis and biological profiling of marine Cellulosimicrobium funkei MOSEL-ME6.</title>
        <authorList>
            <person name="Tanveer F."/>
            <person name="Xie Y."/>
            <person name="Shinwari Z.K."/>
        </authorList>
    </citation>
    <scope>NUCLEOTIDE SEQUENCE [LARGE SCALE GENOMIC DNA]</scope>
    <source>
        <strain evidence="8">MOSEL-ME25</strain>
    </source>
</reference>
<dbReference type="PROSITE" id="PS50949">
    <property type="entry name" value="HTH_GNTR"/>
    <property type="match status" value="1"/>
</dbReference>
<evidence type="ECO:0000256" key="2">
    <source>
        <dbReference type="ARBA" id="ARBA00023125"/>
    </source>
</evidence>
<keyword evidence="3" id="KW-0804">Transcription</keyword>
<keyword evidence="8" id="KW-1185">Reference proteome</keyword>
<comment type="caution">
    <text evidence="5">The sequence shown here is derived from an EMBL/GenBank/DDBJ whole genome shotgun (WGS) entry which is preliminary data.</text>
</comment>
<dbReference type="InterPro" id="IPR000524">
    <property type="entry name" value="Tscrpt_reg_HTH_GntR"/>
</dbReference>
<evidence type="ECO:0000313" key="5">
    <source>
        <dbReference type="EMBL" id="KIH71404.1"/>
    </source>
</evidence>
<dbReference type="InterPro" id="IPR036388">
    <property type="entry name" value="WH-like_DNA-bd_sf"/>
</dbReference>
<dbReference type="STRING" id="45670.SN16_01575"/>
<dbReference type="SUPFAM" id="SSF48008">
    <property type="entry name" value="GntR ligand-binding domain-like"/>
    <property type="match status" value="1"/>
</dbReference>
<sequence length="231" mass="26332">MEHIEVKSIPEQIADHFKSEIMRKRLNPGDKLPSLDKLAETLQVSKPTVGEALKHLQESGLVKTVKGRNGGYFVTESYEDKLMKNMYEIITFSLTFNEIGSKDLLEIRKMIEIPCAGLAAEKRTEADIGKLEEIGRLMQSPAERSLQEVLDLDLKFHMAIAECTQNPLAKNIIHAITKSYLDSNLEWHIENKHYITERTDDILTAIKNQDVDGARTAMENHMSNFLHFKHS</sequence>
<dbReference type="RefSeq" id="WP_040104868.1">
    <property type="nucleotide sequence ID" value="NZ_JABEVU030000001.1"/>
</dbReference>
<dbReference type="EMBL" id="JXII01000002">
    <property type="protein sequence ID" value="KIH71404.1"/>
    <property type="molecule type" value="Genomic_DNA"/>
</dbReference>
<dbReference type="Pfam" id="PF07729">
    <property type="entry name" value="FCD"/>
    <property type="match status" value="1"/>
</dbReference>
<evidence type="ECO:0000313" key="6">
    <source>
        <dbReference type="EMBL" id="MDB0579460.1"/>
    </source>
</evidence>
<evidence type="ECO:0000256" key="1">
    <source>
        <dbReference type="ARBA" id="ARBA00023015"/>
    </source>
</evidence>
<dbReference type="InterPro" id="IPR008920">
    <property type="entry name" value="TF_FadR/GntR_C"/>
</dbReference>
<keyword evidence="1" id="KW-0805">Transcription regulation</keyword>
<dbReference type="SMART" id="SM00895">
    <property type="entry name" value="FCD"/>
    <property type="match status" value="1"/>
</dbReference>
<evidence type="ECO:0000313" key="7">
    <source>
        <dbReference type="Proteomes" id="UP000031546"/>
    </source>
</evidence>